<evidence type="ECO:0000256" key="3">
    <source>
        <dbReference type="ARBA" id="ARBA00022475"/>
    </source>
</evidence>
<dbReference type="Pfam" id="PF19300">
    <property type="entry name" value="BPD_transp_1_N"/>
    <property type="match status" value="1"/>
</dbReference>
<dbReference type="PROSITE" id="PS50928">
    <property type="entry name" value="ABC_TM1"/>
    <property type="match status" value="1"/>
</dbReference>
<gene>
    <name evidence="9" type="ordered locus">Sulac_3193</name>
</gene>
<dbReference type="GO" id="GO:0071916">
    <property type="term" value="F:dipeptide transmembrane transporter activity"/>
    <property type="evidence" value="ECO:0007669"/>
    <property type="project" value="TreeGrafter"/>
</dbReference>
<proteinExistence type="inferred from homology"/>
<keyword evidence="5 7" id="KW-1133">Transmembrane helix</keyword>
<sequence length="314" mass="34168">MTLFVVRRLVSLIPVAFLVLLVTFSLIHLTPGNPAYTILGEEASRRSVALLDQKLGLNHPIWWQLVHYLEQVATGNLGQSLINGQPVFGLIVSRLPVTGELALVGLVGSLLIALPSGLLSAARPNRWIDATSRILALIGAAVPNFWLALVLVYLFSVTWHWFPSLGWVPLSQGLGANLWHLVLPAGVLALQLAAITARILRGEMLEVIHALYIQTARAKGAPERTVLLKHAFRNALIPVATVVGLQMGTLLGGVVITETIFSLPGMGQLVVNAIFERDYPVLDGTVLFMAFVVLISNLVVDVVYALLDPRIRYH</sequence>
<dbReference type="PANTHER" id="PTHR43163">
    <property type="entry name" value="DIPEPTIDE TRANSPORT SYSTEM PERMEASE PROTEIN DPPB-RELATED"/>
    <property type="match status" value="1"/>
</dbReference>
<keyword evidence="2 7" id="KW-0813">Transport</keyword>
<dbReference type="PATRIC" id="fig|679936.5.peg.3302"/>
<keyword evidence="3" id="KW-1003">Cell membrane</keyword>
<evidence type="ECO:0000256" key="4">
    <source>
        <dbReference type="ARBA" id="ARBA00022692"/>
    </source>
</evidence>
<evidence type="ECO:0000256" key="5">
    <source>
        <dbReference type="ARBA" id="ARBA00022989"/>
    </source>
</evidence>
<feature type="transmembrane region" description="Helical" evidence="7">
    <location>
        <begin position="134"/>
        <end position="158"/>
    </location>
</feature>
<dbReference type="InterPro" id="IPR035906">
    <property type="entry name" value="MetI-like_sf"/>
</dbReference>
<feature type="transmembrane region" description="Helical" evidence="7">
    <location>
        <begin position="101"/>
        <end position="122"/>
    </location>
</feature>
<dbReference type="Pfam" id="PF00528">
    <property type="entry name" value="BPD_transp_1"/>
    <property type="match status" value="1"/>
</dbReference>
<dbReference type="CDD" id="cd06261">
    <property type="entry name" value="TM_PBP2"/>
    <property type="match status" value="1"/>
</dbReference>
<dbReference type="AlphaFoldDB" id="G8U1N4"/>
<dbReference type="HOGENOM" id="CLU_036879_0_1_9"/>
<feature type="domain" description="ABC transmembrane type-1" evidence="8">
    <location>
        <begin position="95"/>
        <end position="304"/>
    </location>
</feature>
<comment type="subcellular location">
    <subcellularLocation>
        <location evidence="1 7">Cell membrane</location>
        <topology evidence="1 7">Multi-pass membrane protein</topology>
    </subcellularLocation>
</comment>
<evidence type="ECO:0000256" key="6">
    <source>
        <dbReference type="ARBA" id="ARBA00023136"/>
    </source>
</evidence>
<evidence type="ECO:0000259" key="8">
    <source>
        <dbReference type="PROSITE" id="PS50928"/>
    </source>
</evidence>
<dbReference type="EMBL" id="CP003179">
    <property type="protein sequence ID" value="AEW06639.1"/>
    <property type="molecule type" value="Genomic_DNA"/>
</dbReference>
<evidence type="ECO:0000313" key="10">
    <source>
        <dbReference type="Proteomes" id="UP000005439"/>
    </source>
</evidence>
<accession>G8U1N4</accession>
<keyword evidence="10" id="KW-1185">Reference proteome</keyword>
<reference evidence="9 10" key="2">
    <citation type="journal article" date="2012" name="Stand. Genomic Sci.">
        <title>Complete genome sequence of the moderately thermophilic mineral-sulfide-oxidizing firmicute Sulfobacillus acidophilus type strain (NAL(T)).</title>
        <authorList>
            <person name="Anderson I."/>
            <person name="Chertkov O."/>
            <person name="Chen A."/>
            <person name="Saunders E."/>
            <person name="Lapidus A."/>
            <person name="Nolan M."/>
            <person name="Lucas S."/>
            <person name="Hammon N."/>
            <person name="Deshpande S."/>
            <person name="Cheng J.F."/>
            <person name="Han C."/>
            <person name="Tapia R."/>
            <person name="Goodwin L.A."/>
            <person name="Pitluck S."/>
            <person name="Liolios K."/>
            <person name="Pagani I."/>
            <person name="Ivanova N."/>
            <person name="Mikhailova N."/>
            <person name="Pati A."/>
            <person name="Palaniappan K."/>
            <person name="Land M."/>
            <person name="Pan C."/>
            <person name="Rohde M."/>
            <person name="Pukall R."/>
            <person name="Goker M."/>
            <person name="Detter J.C."/>
            <person name="Woyke T."/>
            <person name="Bristow J."/>
            <person name="Eisen J.A."/>
            <person name="Markowitz V."/>
            <person name="Hugenholtz P."/>
            <person name="Kyrpides N.C."/>
            <person name="Klenk H.P."/>
            <person name="Mavromatis K."/>
        </authorList>
    </citation>
    <scope>NUCLEOTIDE SEQUENCE [LARGE SCALE GENOMIC DNA]</scope>
    <source>
        <strain evidence="10">ATCC 700253 / DSM 10332 / NAL</strain>
    </source>
</reference>
<reference evidence="10" key="1">
    <citation type="submission" date="2011-12" db="EMBL/GenBank/DDBJ databases">
        <title>The complete genome of chromosome of Sulfobacillus acidophilus DSM 10332.</title>
        <authorList>
            <person name="Lucas S."/>
            <person name="Han J."/>
            <person name="Lapidus A."/>
            <person name="Bruce D."/>
            <person name="Goodwin L."/>
            <person name="Pitluck S."/>
            <person name="Peters L."/>
            <person name="Kyrpides N."/>
            <person name="Mavromatis K."/>
            <person name="Ivanova N."/>
            <person name="Mikhailova N."/>
            <person name="Chertkov O."/>
            <person name="Saunders E."/>
            <person name="Detter J.C."/>
            <person name="Tapia R."/>
            <person name="Han C."/>
            <person name="Land M."/>
            <person name="Hauser L."/>
            <person name="Markowitz V."/>
            <person name="Cheng J.-F."/>
            <person name="Hugenholtz P."/>
            <person name="Woyke T."/>
            <person name="Wu D."/>
            <person name="Pukall R."/>
            <person name="Gehrich-Schroeter G."/>
            <person name="Schneider S."/>
            <person name="Klenk H.-P."/>
            <person name="Eisen J.A."/>
        </authorList>
    </citation>
    <scope>NUCLEOTIDE SEQUENCE [LARGE SCALE GENOMIC DNA]</scope>
    <source>
        <strain evidence="10">ATCC 700253 / DSM 10332 / NAL</strain>
    </source>
</reference>
<protein>
    <submittedName>
        <fullName evidence="9">ABC-type transporter, integral membrane subunit</fullName>
    </submittedName>
</protein>
<evidence type="ECO:0000256" key="1">
    <source>
        <dbReference type="ARBA" id="ARBA00004651"/>
    </source>
</evidence>
<name>G8U1N4_SULAD</name>
<dbReference type="STRING" id="679936.Sulac_3193"/>
<dbReference type="KEGG" id="sap:Sulac_3193"/>
<evidence type="ECO:0000256" key="7">
    <source>
        <dbReference type="RuleBase" id="RU363032"/>
    </source>
</evidence>
<organism evidence="9 10">
    <name type="scientific">Sulfobacillus acidophilus (strain ATCC 700253 / DSM 10332 / NAL)</name>
    <dbReference type="NCBI Taxonomy" id="679936"/>
    <lineage>
        <taxon>Bacteria</taxon>
        <taxon>Bacillati</taxon>
        <taxon>Bacillota</taxon>
        <taxon>Clostridia</taxon>
        <taxon>Eubacteriales</taxon>
        <taxon>Clostridiales Family XVII. Incertae Sedis</taxon>
        <taxon>Sulfobacillus</taxon>
    </lineage>
</organism>
<feature type="transmembrane region" description="Helical" evidence="7">
    <location>
        <begin position="235"/>
        <end position="256"/>
    </location>
</feature>
<dbReference type="SUPFAM" id="SSF161098">
    <property type="entry name" value="MetI-like"/>
    <property type="match status" value="1"/>
</dbReference>
<feature type="transmembrane region" description="Helical" evidence="7">
    <location>
        <begin position="286"/>
        <end position="307"/>
    </location>
</feature>
<feature type="transmembrane region" description="Helical" evidence="7">
    <location>
        <begin position="178"/>
        <end position="200"/>
    </location>
</feature>
<dbReference type="Proteomes" id="UP000005439">
    <property type="component" value="Chromosome"/>
</dbReference>
<dbReference type="InterPro" id="IPR045621">
    <property type="entry name" value="BPD_transp_1_N"/>
</dbReference>
<dbReference type="PANTHER" id="PTHR43163:SF6">
    <property type="entry name" value="DIPEPTIDE TRANSPORT SYSTEM PERMEASE PROTEIN DPPB-RELATED"/>
    <property type="match status" value="1"/>
</dbReference>
<dbReference type="Gene3D" id="1.10.3720.10">
    <property type="entry name" value="MetI-like"/>
    <property type="match status" value="1"/>
</dbReference>
<keyword evidence="6 7" id="KW-0472">Membrane</keyword>
<feature type="transmembrane region" description="Helical" evidence="7">
    <location>
        <begin position="9"/>
        <end position="29"/>
    </location>
</feature>
<dbReference type="GO" id="GO:0005886">
    <property type="term" value="C:plasma membrane"/>
    <property type="evidence" value="ECO:0007669"/>
    <property type="project" value="UniProtKB-SubCell"/>
</dbReference>
<evidence type="ECO:0000256" key="2">
    <source>
        <dbReference type="ARBA" id="ARBA00022448"/>
    </source>
</evidence>
<evidence type="ECO:0000313" key="9">
    <source>
        <dbReference type="EMBL" id="AEW06639.1"/>
    </source>
</evidence>
<comment type="similarity">
    <text evidence="7">Belongs to the binding-protein-dependent transport system permease family.</text>
</comment>
<dbReference type="InterPro" id="IPR000515">
    <property type="entry name" value="MetI-like"/>
</dbReference>
<keyword evidence="4 7" id="KW-0812">Transmembrane</keyword>